<protein>
    <submittedName>
        <fullName evidence="2">Uncharacterized protein</fullName>
    </submittedName>
</protein>
<proteinExistence type="predicted"/>
<evidence type="ECO:0000256" key="1">
    <source>
        <dbReference type="SAM" id="Phobius"/>
    </source>
</evidence>
<feature type="transmembrane region" description="Helical" evidence="1">
    <location>
        <begin position="12"/>
        <end position="34"/>
    </location>
</feature>
<evidence type="ECO:0000313" key="2">
    <source>
        <dbReference type="EMBL" id="QDU11425.1"/>
    </source>
</evidence>
<keyword evidence="1" id="KW-0812">Transmembrane</keyword>
<keyword evidence="1" id="KW-0472">Membrane</keyword>
<dbReference type="AlphaFoldDB" id="A0A517X1P0"/>
<gene>
    <name evidence="2" type="ORF">V202x_48470</name>
</gene>
<dbReference type="EMBL" id="CP037422">
    <property type="protein sequence ID" value="QDU11425.1"/>
    <property type="molecule type" value="Genomic_DNA"/>
</dbReference>
<dbReference type="Proteomes" id="UP000318384">
    <property type="component" value="Chromosome"/>
</dbReference>
<keyword evidence="1" id="KW-1133">Transmembrane helix</keyword>
<organism evidence="2 3">
    <name type="scientific">Gimesia aquarii</name>
    <dbReference type="NCBI Taxonomy" id="2527964"/>
    <lineage>
        <taxon>Bacteria</taxon>
        <taxon>Pseudomonadati</taxon>
        <taxon>Planctomycetota</taxon>
        <taxon>Planctomycetia</taxon>
        <taxon>Planctomycetales</taxon>
        <taxon>Planctomycetaceae</taxon>
        <taxon>Gimesia</taxon>
    </lineage>
</organism>
<accession>A0A517X1P0</accession>
<dbReference type="RefSeq" id="WP_145179215.1">
    <property type="nucleotide sequence ID" value="NZ_CP037422.1"/>
</dbReference>
<evidence type="ECO:0000313" key="3">
    <source>
        <dbReference type="Proteomes" id="UP000318384"/>
    </source>
</evidence>
<reference evidence="2 3" key="1">
    <citation type="submission" date="2019-03" db="EMBL/GenBank/DDBJ databases">
        <title>Deep-cultivation of Planctomycetes and their phenomic and genomic characterization uncovers novel biology.</title>
        <authorList>
            <person name="Wiegand S."/>
            <person name="Jogler M."/>
            <person name="Boedeker C."/>
            <person name="Pinto D."/>
            <person name="Vollmers J."/>
            <person name="Rivas-Marin E."/>
            <person name="Kohn T."/>
            <person name="Peeters S.H."/>
            <person name="Heuer A."/>
            <person name="Rast P."/>
            <person name="Oberbeckmann S."/>
            <person name="Bunk B."/>
            <person name="Jeske O."/>
            <person name="Meyerdierks A."/>
            <person name="Storesund J.E."/>
            <person name="Kallscheuer N."/>
            <person name="Luecker S."/>
            <person name="Lage O.M."/>
            <person name="Pohl T."/>
            <person name="Merkel B.J."/>
            <person name="Hornburger P."/>
            <person name="Mueller R.-W."/>
            <person name="Bruemmer F."/>
            <person name="Labrenz M."/>
            <person name="Spormann A.M."/>
            <person name="Op den Camp H."/>
            <person name="Overmann J."/>
            <person name="Amann R."/>
            <person name="Jetten M.S.M."/>
            <person name="Mascher T."/>
            <person name="Medema M.H."/>
            <person name="Devos D.P."/>
            <person name="Kaster A.-K."/>
            <person name="Ovreas L."/>
            <person name="Rohde M."/>
            <person name="Galperin M.Y."/>
            <person name="Jogler C."/>
        </authorList>
    </citation>
    <scope>NUCLEOTIDE SEQUENCE [LARGE SCALE GENOMIC DNA]</scope>
    <source>
        <strain evidence="2 3">V202</strain>
    </source>
</reference>
<feature type="transmembrane region" description="Helical" evidence="1">
    <location>
        <begin position="40"/>
        <end position="67"/>
    </location>
</feature>
<sequence>MKIKKQINPVKVWKWTVNLLLLICGGFTLLGFLLADEWFFQWSLIFLVPFVCVAFAPSILAMLDILFKKRDDQ</sequence>
<keyword evidence="3" id="KW-1185">Reference proteome</keyword>
<name>A0A517X1P0_9PLAN</name>